<dbReference type="InterPro" id="IPR036551">
    <property type="entry name" value="Flavin_trans-like"/>
</dbReference>
<comment type="similarity">
    <text evidence="3 4">In the C-terminal section; belongs to the PPC synthetase family.</text>
</comment>
<gene>
    <name evidence="3" type="primary">coaBC</name>
    <name evidence="7" type="ORF">DFQ59_103334</name>
</gene>
<dbReference type="EMBL" id="QPJY01000003">
    <property type="protein sequence ID" value="RCX31366.1"/>
    <property type="molecule type" value="Genomic_DNA"/>
</dbReference>
<dbReference type="UniPathway" id="UPA00241">
    <property type="reaction ID" value="UER00353"/>
</dbReference>
<comment type="pathway">
    <text evidence="3 4">Cofactor biosynthesis; coenzyme A biosynthesis; CoA from (R)-pantothenate: step 3/5.</text>
</comment>
<keyword evidence="3 4" id="KW-0288">FMN</keyword>
<keyword evidence="2 3" id="KW-0456">Lyase</keyword>
<comment type="catalytic activity">
    <reaction evidence="3 4">
        <text>(R)-4'-phosphopantothenate + L-cysteine + CTP = N-[(R)-4-phosphopantothenoyl]-L-cysteine + CMP + diphosphate + H(+)</text>
        <dbReference type="Rhea" id="RHEA:19397"/>
        <dbReference type="ChEBI" id="CHEBI:10986"/>
        <dbReference type="ChEBI" id="CHEBI:15378"/>
        <dbReference type="ChEBI" id="CHEBI:33019"/>
        <dbReference type="ChEBI" id="CHEBI:35235"/>
        <dbReference type="ChEBI" id="CHEBI:37563"/>
        <dbReference type="ChEBI" id="CHEBI:59458"/>
        <dbReference type="ChEBI" id="CHEBI:60377"/>
        <dbReference type="EC" id="6.3.2.5"/>
    </reaction>
</comment>
<feature type="binding site" evidence="3">
    <location>
        <position position="289"/>
    </location>
    <ligand>
        <name>CTP</name>
        <dbReference type="ChEBI" id="CHEBI:37563"/>
    </ligand>
</feature>
<keyword evidence="3" id="KW-0511">Multifunctional enzyme</keyword>
<dbReference type="InterPro" id="IPR007085">
    <property type="entry name" value="DNA/pantothenate-metab_flavo_C"/>
</dbReference>
<dbReference type="InterPro" id="IPR005252">
    <property type="entry name" value="CoaBC"/>
</dbReference>
<evidence type="ECO:0000256" key="1">
    <source>
        <dbReference type="ARBA" id="ARBA00022793"/>
    </source>
</evidence>
<keyword evidence="3 4" id="KW-0436">Ligase</keyword>
<proteinExistence type="inferred from homology"/>
<dbReference type="HAMAP" id="MF_02225">
    <property type="entry name" value="CoaBC"/>
    <property type="match status" value="1"/>
</dbReference>
<dbReference type="SUPFAM" id="SSF102645">
    <property type="entry name" value="CoaB-like"/>
    <property type="match status" value="1"/>
</dbReference>
<keyword evidence="1 3" id="KW-0210">Decarboxylase</keyword>
<dbReference type="SUPFAM" id="SSF52507">
    <property type="entry name" value="Homo-oligomeric flavin-containing Cys decarboxylases, HFCD"/>
    <property type="match status" value="1"/>
</dbReference>
<evidence type="ECO:0000256" key="3">
    <source>
        <dbReference type="HAMAP-Rule" id="MF_02225"/>
    </source>
</evidence>
<dbReference type="InterPro" id="IPR035929">
    <property type="entry name" value="CoaB-like_sf"/>
</dbReference>
<dbReference type="GO" id="GO:0046872">
    <property type="term" value="F:metal ion binding"/>
    <property type="evidence" value="ECO:0007669"/>
    <property type="project" value="UniProtKB-KW"/>
</dbReference>
<dbReference type="PANTHER" id="PTHR14359:SF6">
    <property type="entry name" value="PHOSPHOPANTOTHENOYLCYSTEINE DECARBOXYLASE"/>
    <property type="match status" value="1"/>
</dbReference>
<feature type="binding site" evidence="3">
    <location>
        <begin position="305"/>
        <end position="308"/>
    </location>
    <ligand>
        <name>CTP</name>
        <dbReference type="ChEBI" id="CHEBI:37563"/>
    </ligand>
</feature>
<comment type="cofactor">
    <cofactor evidence="3">
        <name>FMN</name>
        <dbReference type="ChEBI" id="CHEBI:58210"/>
    </cofactor>
    <text evidence="3">Binds 1 FMN per subunit.</text>
</comment>
<evidence type="ECO:0000256" key="4">
    <source>
        <dbReference type="RuleBase" id="RU364078"/>
    </source>
</evidence>
<dbReference type="PANTHER" id="PTHR14359">
    <property type="entry name" value="HOMO-OLIGOMERIC FLAVIN CONTAINING CYS DECARBOXYLASE FAMILY"/>
    <property type="match status" value="1"/>
</dbReference>
<dbReference type="Gene3D" id="3.40.50.1950">
    <property type="entry name" value="Flavin prenyltransferase-like"/>
    <property type="match status" value="1"/>
</dbReference>
<dbReference type="Pfam" id="PF02441">
    <property type="entry name" value="Flavoprotein"/>
    <property type="match status" value="1"/>
</dbReference>
<feature type="active site" description="Proton donor" evidence="3">
    <location>
        <position position="159"/>
    </location>
</feature>
<name>A0A369CFA7_9GAMM</name>
<comment type="catalytic activity">
    <reaction evidence="3 4">
        <text>N-[(R)-4-phosphopantothenoyl]-L-cysteine + H(+) = (R)-4'-phosphopantetheine + CO2</text>
        <dbReference type="Rhea" id="RHEA:16793"/>
        <dbReference type="ChEBI" id="CHEBI:15378"/>
        <dbReference type="ChEBI" id="CHEBI:16526"/>
        <dbReference type="ChEBI" id="CHEBI:59458"/>
        <dbReference type="ChEBI" id="CHEBI:61723"/>
        <dbReference type="EC" id="4.1.1.36"/>
    </reaction>
</comment>
<evidence type="ECO:0000259" key="5">
    <source>
        <dbReference type="Pfam" id="PF02441"/>
    </source>
</evidence>
<dbReference type="GO" id="GO:0015937">
    <property type="term" value="P:coenzyme A biosynthetic process"/>
    <property type="evidence" value="ECO:0007669"/>
    <property type="project" value="UniProtKB-UniRule"/>
</dbReference>
<evidence type="ECO:0000313" key="7">
    <source>
        <dbReference type="EMBL" id="RCX31366.1"/>
    </source>
</evidence>
<dbReference type="GO" id="GO:0015941">
    <property type="term" value="P:pantothenate catabolic process"/>
    <property type="evidence" value="ECO:0007669"/>
    <property type="project" value="InterPro"/>
</dbReference>
<dbReference type="NCBIfam" id="TIGR00521">
    <property type="entry name" value="coaBC_dfp"/>
    <property type="match status" value="1"/>
</dbReference>
<evidence type="ECO:0000256" key="2">
    <source>
        <dbReference type="ARBA" id="ARBA00023239"/>
    </source>
</evidence>
<feature type="domain" description="Flavoprotein" evidence="5">
    <location>
        <begin position="7"/>
        <end position="176"/>
    </location>
</feature>
<evidence type="ECO:0000313" key="8">
    <source>
        <dbReference type="Proteomes" id="UP000252707"/>
    </source>
</evidence>
<evidence type="ECO:0000259" key="6">
    <source>
        <dbReference type="Pfam" id="PF04127"/>
    </source>
</evidence>
<keyword evidence="3" id="KW-0479">Metal-binding</keyword>
<comment type="function">
    <text evidence="3">Catalyzes two sequential steps in the biosynthesis of coenzyme A. In the first step cysteine is conjugated to 4'-phosphopantothenate to form 4-phosphopantothenoylcysteine. In the second step the latter compound is decarboxylated to form 4'-phosphopantotheine.</text>
</comment>
<feature type="region of interest" description="Phosphopantothenoylcysteine decarboxylase" evidence="3">
    <location>
        <begin position="1"/>
        <end position="190"/>
    </location>
</feature>
<keyword evidence="8" id="KW-1185">Reference proteome</keyword>
<comment type="caution">
    <text evidence="3">Lacks conserved residue(s) required for the propagation of feature annotation.</text>
</comment>
<dbReference type="AlphaFoldDB" id="A0A369CFA7"/>
<dbReference type="EC" id="4.1.1.36" evidence="3"/>
<dbReference type="OrthoDB" id="9802554at2"/>
<dbReference type="EC" id="6.3.2.5" evidence="3"/>
<dbReference type="RefSeq" id="WP_114279531.1">
    <property type="nucleotide sequence ID" value="NZ_QPJY01000003.1"/>
</dbReference>
<dbReference type="GO" id="GO:0071513">
    <property type="term" value="C:phosphopantothenoylcysteine decarboxylase complex"/>
    <property type="evidence" value="ECO:0007669"/>
    <property type="project" value="TreeGrafter"/>
</dbReference>
<feature type="binding site" evidence="3">
    <location>
        <position position="323"/>
    </location>
    <ligand>
        <name>CTP</name>
        <dbReference type="ChEBI" id="CHEBI:37563"/>
    </ligand>
</feature>
<sequence>MSELAHKRILLGVTGGIAAYKSAELVRRLRDAGAEVRVAMTAAAQAFVTPLTFQALSGHRVHTTLLDTEAEAAMGHIELARWADAVLVAPASADFMARLAHGLADDLLATLCLATAAPIVLAPAMNRQMWAAEATRDNAVCLARRGVRLLGPAAGGQACGETGPGRMLEPRELVRGLAELWGPRPLAGRRAVVTAGPTREALDPVRYLSNRSSGKMGYAVAAAAAAAGAEVVLVSGPVALAPPPGVRRVEVTSAAEMLDAVLAEVAGADLFIATAAVADYRPAVSADRKIKKDSERMELVLERNPDILATVAALPERPFCVGFAAETHDVIGYARGKLEAKGLDLVAANAVGEGQGFDRDDNTLTVLWPGGERALGSGSKRELARALMDIICERLHARD</sequence>
<dbReference type="GO" id="GO:0010181">
    <property type="term" value="F:FMN binding"/>
    <property type="evidence" value="ECO:0007669"/>
    <property type="project" value="UniProtKB-UniRule"/>
</dbReference>
<comment type="pathway">
    <text evidence="3 4">Cofactor biosynthesis; coenzyme A biosynthesis; CoA from (R)-pantothenate: step 2/5.</text>
</comment>
<dbReference type="Proteomes" id="UP000252707">
    <property type="component" value="Unassembled WGS sequence"/>
</dbReference>
<dbReference type="GO" id="GO:0004633">
    <property type="term" value="F:phosphopantothenoylcysteine decarboxylase activity"/>
    <property type="evidence" value="ECO:0007669"/>
    <property type="project" value="UniProtKB-UniRule"/>
</dbReference>
<dbReference type="Gene3D" id="3.40.50.10300">
    <property type="entry name" value="CoaB-like"/>
    <property type="match status" value="1"/>
</dbReference>
<reference evidence="7 8" key="1">
    <citation type="submission" date="2018-07" db="EMBL/GenBank/DDBJ databases">
        <title>Genomic Encyclopedia of Type Strains, Phase IV (KMG-IV): sequencing the most valuable type-strain genomes for metagenomic binning, comparative biology and taxonomic classification.</title>
        <authorList>
            <person name="Goeker M."/>
        </authorList>
    </citation>
    <scope>NUCLEOTIDE SEQUENCE [LARGE SCALE GENOMIC DNA]</scope>
    <source>
        <strain evidence="7 8">DSM 26407</strain>
    </source>
</reference>
<accession>A0A369CFA7</accession>
<organism evidence="7 8">
    <name type="scientific">Thioalbus denitrificans</name>
    <dbReference type="NCBI Taxonomy" id="547122"/>
    <lineage>
        <taxon>Bacteria</taxon>
        <taxon>Pseudomonadati</taxon>
        <taxon>Pseudomonadota</taxon>
        <taxon>Gammaproteobacteria</taxon>
        <taxon>Chromatiales</taxon>
        <taxon>Ectothiorhodospiraceae</taxon>
        <taxon>Thioalbus</taxon>
    </lineage>
</organism>
<comment type="function">
    <text evidence="4">Catalyzes two steps in the biosynthesis of coenzyme A. In the first step cysteine is conjugated to 4'-phosphopantothenate to form 4-phosphopantothenoylcysteine, in the latter compound is decarboxylated to form 4'-phosphopantotheine.</text>
</comment>
<feature type="binding site" evidence="3">
    <location>
        <position position="341"/>
    </location>
    <ligand>
        <name>CTP</name>
        <dbReference type="ChEBI" id="CHEBI:37563"/>
    </ligand>
</feature>
<dbReference type="GO" id="GO:0004632">
    <property type="term" value="F:phosphopantothenate--cysteine ligase activity"/>
    <property type="evidence" value="ECO:0007669"/>
    <property type="project" value="UniProtKB-UniRule"/>
</dbReference>
<feature type="region of interest" description="Phosphopantothenate--cysteine ligase" evidence="3">
    <location>
        <begin position="191"/>
        <end position="399"/>
    </location>
</feature>
<keyword evidence="3 4" id="KW-0285">Flavoprotein</keyword>
<comment type="cofactor">
    <cofactor evidence="3">
        <name>Mg(2+)</name>
        <dbReference type="ChEBI" id="CHEBI:18420"/>
    </cofactor>
</comment>
<comment type="similarity">
    <text evidence="3 4">In the N-terminal section; belongs to the HFCD (homo-oligomeric flavin containing Cys decarboxylase) superfamily.</text>
</comment>
<feature type="binding site" evidence="3">
    <location>
        <position position="337"/>
    </location>
    <ligand>
        <name>CTP</name>
        <dbReference type="ChEBI" id="CHEBI:37563"/>
    </ligand>
</feature>
<dbReference type="Pfam" id="PF04127">
    <property type="entry name" value="DFP"/>
    <property type="match status" value="1"/>
</dbReference>
<dbReference type="InterPro" id="IPR003382">
    <property type="entry name" value="Flavoprotein"/>
</dbReference>
<protein>
    <recommendedName>
        <fullName evidence="3">Coenzyme A biosynthesis bifunctional protein CoaBC</fullName>
    </recommendedName>
    <alternativeName>
        <fullName evidence="3">DNA/pantothenate metabolism flavoprotein</fullName>
    </alternativeName>
    <alternativeName>
        <fullName evidence="3">Phosphopantothenoylcysteine synthetase/decarboxylase</fullName>
        <shortName evidence="3">PPCS-PPCDC</shortName>
    </alternativeName>
    <domain>
        <recommendedName>
            <fullName evidence="3">Phosphopantothenoylcysteine decarboxylase</fullName>
            <shortName evidence="3">PPC decarboxylase</shortName>
            <shortName evidence="3">PPC-DC</shortName>
            <ecNumber evidence="3">4.1.1.36</ecNumber>
        </recommendedName>
        <alternativeName>
            <fullName evidence="3">CoaC</fullName>
        </alternativeName>
    </domain>
    <domain>
        <recommendedName>
            <fullName evidence="3">Phosphopantothenate--cysteine ligase</fullName>
            <ecNumber evidence="3">6.3.2.5</ecNumber>
        </recommendedName>
        <alternativeName>
            <fullName evidence="3">CoaB</fullName>
        </alternativeName>
        <alternativeName>
            <fullName evidence="3">Phosphopantothenoylcysteine synthetase</fullName>
            <shortName evidence="3">PPC synthetase</shortName>
            <shortName evidence="3">PPC-S</shortName>
        </alternativeName>
    </domain>
</protein>
<feature type="domain" description="DNA/pantothenate metabolism flavoprotein C-terminal" evidence="6">
    <location>
        <begin position="186"/>
        <end position="393"/>
    </location>
</feature>
<comment type="caution">
    <text evidence="7">The sequence shown here is derived from an EMBL/GenBank/DDBJ whole genome shotgun (WGS) entry which is preliminary data.</text>
</comment>
<keyword evidence="3" id="KW-0460">Magnesium</keyword>
<feature type="binding site" evidence="3">
    <location>
        <position position="279"/>
    </location>
    <ligand>
        <name>CTP</name>
        <dbReference type="ChEBI" id="CHEBI:37563"/>
    </ligand>
</feature>